<keyword evidence="2" id="KW-1185">Reference proteome</keyword>
<reference evidence="1 2" key="1">
    <citation type="submission" date="2020-08" db="EMBL/GenBank/DDBJ databases">
        <title>Genomic Encyclopedia of Type Strains, Phase IV (KMG-IV): sequencing the most valuable type-strain genomes for metagenomic binning, comparative biology and taxonomic classification.</title>
        <authorList>
            <person name="Goeker M."/>
        </authorList>
    </citation>
    <scope>NUCLEOTIDE SEQUENCE [LARGE SCALE GENOMIC DNA]</scope>
    <source>
        <strain evidence="1 2">DSM 22336</strain>
    </source>
</reference>
<gene>
    <name evidence="1" type="ORF">FHS77_001504</name>
</gene>
<dbReference type="EMBL" id="JACIIU010000005">
    <property type="protein sequence ID" value="MBB6260956.1"/>
    <property type="molecule type" value="Genomic_DNA"/>
</dbReference>
<dbReference type="AlphaFoldDB" id="A0A841LUI5"/>
<sequence>MHKEWLTLRGKGIALVAACLLVLQSLTGALALGYASVSPMLDAFGNPICITLSEIADNSSDQNDQPMIPDCCTINCSMFAPIFQDQPASHSLENPLLQRTDRLMVAEDYLLSGSLISDKPGSPRSPPFI</sequence>
<evidence type="ECO:0000313" key="1">
    <source>
        <dbReference type="EMBL" id="MBB6260956.1"/>
    </source>
</evidence>
<comment type="caution">
    <text evidence="1">The sequence shown here is derived from an EMBL/GenBank/DDBJ whole genome shotgun (WGS) entry which is preliminary data.</text>
</comment>
<proteinExistence type="predicted"/>
<protein>
    <recommendedName>
        <fullName evidence="3">DUF2946 domain-containing protein</fullName>
    </recommendedName>
</protein>
<dbReference type="RefSeq" id="WP_184221871.1">
    <property type="nucleotide sequence ID" value="NZ_JACIIU010000005.1"/>
</dbReference>
<evidence type="ECO:0008006" key="3">
    <source>
        <dbReference type="Google" id="ProtNLM"/>
    </source>
</evidence>
<evidence type="ECO:0000313" key="2">
    <source>
        <dbReference type="Proteomes" id="UP000555393"/>
    </source>
</evidence>
<dbReference type="Proteomes" id="UP000555393">
    <property type="component" value="Unassembled WGS sequence"/>
</dbReference>
<organism evidence="1 2">
    <name type="scientific">Paenochrobactrum gallinarii</name>
    <dbReference type="NCBI Taxonomy" id="643673"/>
    <lineage>
        <taxon>Bacteria</taxon>
        <taxon>Pseudomonadati</taxon>
        <taxon>Pseudomonadota</taxon>
        <taxon>Alphaproteobacteria</taxon>
        <taxon>Hyphomicrobiales</taxon>
        <taxon>Brucellaceae</taxon>
        <taxon>Paenochrobactrum</taxon>
    </lineage>
</organism>
<accession>A0A841LUI5</accession>
<name>A0A841LUI5_9HYPH</name>